<organism evidence="2 3">
    <name type="scientific">Flavobacterium kingsejongi</name>
    <dbReference type="NCBI Taxonomy" id="1678728"/>
    <lineage>
        <taxon>Bacteria</taxon>
        <taxon>Pseudomonadati</taxon>
        <taxon>Bacteroidota</taxon>
        <taxon>Flavobacteriia</taxon>
        <taxon>Flavobacteriales</taxon>
        <taxon>Flavobacteriaceae</taxon>
        <taxon>Flavobacterium</taxon>
    </lineage>
</organism>
<dbReference type="CDD" id="cd00038">
    <property type="entry name" value="CAP_ED"/>
    <property type="match status" value="1"/>
</dbReference>
<feature type="domain" description="Cyclic nucleotide-binding" evidence="1">
    <location>
        <begin position="10"/>
        <end position="122"/>
    </location>
</feature>
<name>A0A2S1LTJ3_9FLAO</name>
<dbReference type="OrthoDB" id="1092431at2"/>
<dbReference type="SUPFAM" id="SSF51206">
    <property type="entry name" value="cAMP-binding domain-like"/>
    <property type="match status" value="1"/>
</dbReference>
<dbReference type="Gene3D" id="2.60.120.10">
    <property type="entry name" value="Jelly Rolls"/>
    <property type="match status" value="1"/>
</dbReference>
<dbReference type="Proteomes" id="UP000244677">
    <property type="component" value="Chromosome"/>
</dbReference>
<dbReference type="EMBL" id="CP020919">
    <property type="protein sequence ID" value="AWG27059.1"/>
    <property type="molecule type" value="Genomic_DNA"/>
</dbReference>
<dbReference type="Pfam" id="PF00027">
    <property type="entry name" value="cNMP_binding"/>
    <property type="match status" value="1"/>
</dbReference>
<dbReference type="KEGG" id="fki:FK004_18460"/>
<keyword evidence="3" id="KW-1185">Reference proteome</keyword>
<dbReference type="InterPro" id="IPR014710">
    <property type="entry name" value="RmlC-like_jellyroll"/>
</dbReference>
<dbReference type="PROSITE" id="PS50042">
    <property type="entry name" value="CNMP_BINDING_3"/>
    <property type="match status" value="1"/>
</dbReference>
<evidence type="ECO:0000259" key="1">
    <source>
        <dbReference type="PROSITE" id="PS50042"/>
    </source>
</evidence>
<gene>
    <name evidence="2" type="ORF">FK004_18460</name>
</gene>
<dbReference type="AlphaFoldDB" id="A0A2S1LTJ3"/>
<sequence>METLIAHIRNYIPLDPEEVSLLSSCFEKQQYSKKELLLEAGKNCNSLYFVSRGCLRLYILNQKGTEQTIQFAIENWWLTDYLSFSHDKPSAFAIQAVENSEILCITKEARETLFQRIPKLERYFRIVLQLSYGASQMRINYLFTMSAEERYHHFNAKFPEFVQRIPQYMLASYLDFTPEFLSKIRAGKP</sequence>
<evidence type="ECO:0000313" key="2">
    <source>
        <dbReference type="EMBL" id="AWG27059.1"/>
    </source>
</evidence>
<proteinExistence type="predicted"/>
<dbReference type="InterPro" id="IPR018490">
    <property type="entry name" value="cNMP-bd_dom_sf"/>
</dbReference>
<dbReference type="InterPro" id="IPR000595">
    <property type="entry name" value="cNMP-bd_dom"/>
</dbReference>
<protein>
    <submittedName>
        <fullName evidence="2">Cyclic nucleotide-binding protein</fullName>
    </submittedName>
</protein>
<accession>A0A2S1LTJ3</accession>
<evidence type="ECO:0000313" key="3">
    <source>
        <dbReference type="Proteomes" id="UP000244677"/>
    </source>
</evidence>
<reference evidence="2 3" key="1">
    <citation type="submission" date="2017-04" db="EMBL/GenBank/DDBJ databases">
        <title>Complete genome sequence of Flavobacterium kingsejong AJ004.</title>
        <authorList>
            <person name="Lee P.C."/>
        </authorList>
    </citation>
    <scope>NUCLEOTIDE SEQUENCE [LARGE SCALE GENOMIC DNA]</scope>
    <source>
        <strain evidence="2 3">AJ004</strain>
    </source>
</reference>